<evidence type="ECO:0000256" key="9">
    <source>
        <dbReference type="RuleBase" id="RU004016"/>
    </source>
</evidence>
<dbReference type="InterPro" id="IPR018044">
    <property type="entry name" value="Peptidase_S11"/>
</dbReference>
<keyword evidence="14" id="KW-1185">Reference proteome</keyword>
<name>W9H3U4_9PROT</name>
<comment type="similarity">
    <text evidence="1 9">Belongs to the peptidase S11 family.</text>
</comment>
<keyword evidence="4" id="KW-0133">Cell shape</keyword>
<evidence type="ECO:0000256" key="7">
    <source>
        <dbReference type="PIRSR" id="PIRSR618044-1"/>
    </source>
</evidence>
<feature type="domain" description="Peptidase S11 D-alanyl-D-alanine carboxypeptidase A N-terminal" evidence="12">
    <location>
        <begin position="28"/>
        <end position="249"/>
    </location>
</feature>
<protein>
    <submittedName>
        <fullName evidence="13">Peptidase M15</fullName>
    </submittedName>
</protein>
<organism evidence="13 14">
    <name type="scientific">Skermanella stibiiresistens SB22</name>
    <dbReference type="NCBI Taxonomy" id="1385369"/>
    <lineage>
        <taxon>Bacteria</taxon>
        <taxon>Pseudomonadati</taxon>
        <taxon>Pseudomonadota</taxon>
        <taxon>Alphaproteobacteria</taxon>
        <taxon>Rhodospirillales</taxon>
        <taxon>Azospirillaceae</taxon>
        <taxon>Skermanella</taxon>
    </lineage>
</organism>
<sequence length="434" mass="45978">MRDGVRVIRTGALAALLLSSPIAAGPAAAYRASLVIDADSGVVLHAEQPNLRSFPASTTKMMTVYMAFDALRTGKLRLDEDLPISVRAASQTGQSLRLRQGATIKARDAILGSIIESANDAAVVLAERLGGTESDFAEAMTAKARALGMNRTEFRNASGLNHPEQVVTARDMALLALALQRQFPDYYSYFSTRSFSHRGSTFNSVNGFLVNYKGADGIKTGFTCAAGYNLVASAVRDGRRLVAVVLGEQSRGDRAESIARLMDAAYDNPTPKIAATLHDIDPVRTREPDPPAVGVISPACASIVSVPGALRPDGGWSIEIAGAFPTKSKAAEAGRKLMRTHSAVMGGAMMTTIERARKHRPIVIGLAEEQATATCRKLRQAKAYCVVVTPRNLKAAVTLTAAQAGKGISRKSTAKLPGKPVPIKPKAKSPAKSK</sequence>
<dbReference type="InterPro" id="IPR012338">
    <property type="entry name" value="Beta-lactam/transpept-like"/>
</dbReference>
<dbReference type="Gene3D" id="3.40.710.10">
    <property type="entry name" value="DD-peptidase/beta-lactamase superfamily"/>
    <property type="match status" value="1"/>
</dbReference>
<feature type="active site" evidence="7">
    <location>
        <position position="117"/>
    </location>
</feature>
<dbReference type="GO" id="GO:0071555">
    <property type="term" value="P:cell wall organization"/>
    <property type="evidence" value="ECO:0007669"/>
    <property type="project" value="UniProtKB-KW"/>
</dbReference>
<dbReference type="GO" id="GO:0008360">
    <property type="term" value="P:regulation of cell shape"/>
    <property type="evidence" value="ECO:0007669"/>
    <property type="project" value="UniProtKB-KW"/>
</dbReference>
<dbReference type="SUPFAM" id="SSF56601">
    <property type="entry name" value="beta-lactamase/transpeptidase-like"/>
    <property type="match status" value="1"/>
</dbReference>
<dbReference type="PRINTS" id="PR00725">
    <property type="entry name" value="DADACBPTASE1"/>
</dbReference>
<evidence type="ECO:0000256" key="1">
    <source>
        <dbReference type="ARBA" id="ARBA00007164"/>
    </source>
</evidence>
<dbReference type="GO" id="GO:0009252">
    <property type="term" value="P:peptidoglycan biosynthetic process"/>
    <property type="evidence" value="ECO:0007669"/>
    <property type="project" value="UniProtKB-KW"/>
</dbReference>
<dbReference type="GO" id="GO:0006508">
    <property type="term" value="P:proteolysis"/>
    <property type="evidence" value="ECO:0007669"/>
    <property type="project" value="InterPro"/>
</dbReference>
<dbReference type="PANTHER" id="PTHR21581">
    <property type="entry name" value="D-ALANYL-D-ALANINE CARBOXYPEPTIDASE"/>
    <property type="match status" value="1"/>
</dbReference>
<feature type="signal peptide" evidence="11">
    <location>
        <begin position="1"/>
        <end position="24"/>
    </location>
</feature>
<evidence type="ECO:0000256" key="3">
    <source>
        <dbReference type="ARBA" id="ARBA00022801"/>
    </source>
</evidence>
<dbReference type="GO" id="GO:0009002">
    <property type="term" value="F:serine-type D-Ala-D-Ala carboxypeptidase activity"/>
    <property type="evidence" value="ECO:0007669"/>
    <property type="project" value="InterPro"/>
</dbReference>
<evidence type="ECO:0000256" key="6">
    <source>
        <dbReference type="ARBA" id="ARBA00023316"/>
    </source>
</evidence>
<dbReference type="InterPro" id="IPR001967">
    <property type="entry name" value="Peptidase_S11_N"/>
</dbReference>
<keyword evidence="3" id="KW-0378">Hydrolase</keyword>
<evidence type="ECO:0000256" key="10">
    <source>
        <dbReference type="SAM" id="MobiDB-lite"/>
    </source>
</evidence>
<keyword evidence="5" id="KW-0573">Peptidoglycan synthesis</keyword>
<reference evidence="13 14" key="1">
    <citation type="submission" date="2013-08" db="EMBL/GenBank/DDBJ databases">
        <title>The genome sequence of Skermanella stibiiresistens.</title>
        <authorList>
            <person name="Zhu W."/>
            <person name="Wang G."/>
        </authorList>
    </citation>
    <scope>NUCLEOTIDE SEQUENCE [LARGE SCALE GENOMIC DNA]</scope>
    <source>
        <strain evidence="13 14">SB22</strain>
    </source>
</reference>
<feature type="region of interest" description="Disordered" evidence="10">
    <location>
        <begin position="404"/>
        <end position="434"/>
    </location>
</feature>
<dbReference type="PANTHER" id="PTHR21581:SF6">
    <property type="entry name" value="TRAFFICKING PROTEIN PARTICLE COMPLEX SUBUNIT 12"/>
    <property type="match status" value="1"/>
</dbReference>
<evidence type="ECO:0000259" key="12">
    <source>
        <dbReference type="Pfam" id="PF00768"/>
    </source>
</evidence>
<evidence type="ECO:0000256" key="4">
    <source>
        <dbReference type="ARBA" id="ARBA00022960"/>
    </source>
</evidence>
<feature type="active site" description="Proton acceptor" evidence="7">
    <location>
        <position position="60"/>
    </location>
</feature>
<evidence type="ECO:0000256" key="2">
    <source>
        <dbReference type="ARBA" id="ARBA00022729"/>
    </source>
</evidence>
<evidence type="ECO:0000256" key="8">
    <source>
        <dbReference type="PIRSR" id="PIRSR618044-2"/>
    </source>
</evidence>
<dbReference type="STRING" id="1385369.N825_13180"/>
<keyword evidence="2 11" id="KW-0732">Signal</keyword>
<accession>W9H3U4</accession>
<dbReference type="Proteomes" id="UP000019486">
    <property type="component" value="Unassembled WGS sequence"/>
</dbReference>
<gene>
    <name evidence="13" type="ORF">N825_13180</name>
</gene>
<dbReference type="PATRIC" id="fig|1385369.3.peg.4522"/>
<dbReference type="AlphaFoldDB" id="W9H3U4"/>
<comment type="caution">
    <text evidence="13">The sequence shown here is derived from an EMBL/GenBank/DDBJ whole genome shotgun (WGS) entry which is preliminary data.</text>
</comment>
<feature type="compositionally biased region" description="Basic residues" evidence="10">
    <location>
        <begin position="425"/>
        <end position="434"/>
    </location>
</feature>
<keyword evidence="6" id="KW-0961">Cell wall biogenesis/degradation</keyword>
<evidence type="ECO:0000313" key="14">
    <source>
        <dbReference type="Proteomes" id="UP000019486"/>
    </source>
</evidence>
<proteinExistence type="inferred from homology"/>
<dbReference type="OrthoDB" id="9795979at2"/>
<evidence type="ECO:0000256" key="5">
    <source>
        <dbReference type="ARBA" id="ARBA00022984"/>
    </source>
</evidence>
<evidence type="ECO:0000313" key="13">
    <source>
        <dbReference type="EMBL" id="EWY38438.1"/>
    </source>
</evidence>
<evidence type="ECO:0000256" key="11">
    <source>
        <dbReference type="SAM" id="SignalP"/>
    </source>
</evidence>
<dbReference type="Pfam" id="PF00768">
    <property type="entry name" value="Peptidase_S11"/>
    <property type="match status" value="1"/>
</dbReference>
<dbReference type="EMBL" id="AVFL01000018">
    <property type="protein sequence ID" value="EWY38438.1"/>
    <property type="molecule type" value="Genomic_DNA"/>
</dbReference>
<feature type="active site" description="Acyl-ester intermediate" evidence="7">
    <location>
        <position position="57"/>
    </location>
</feature>
<feature type="chain" id="PRO_5004920776" evidence="11">
    <location>
        <begin position="25"/>
        <end position="434"/>
    </location>
</feature>
<feature type="binding site" evidence="8">
    <location>
        <position position="219"/>
    </location>
    <ligand>
        <name>substrate</name>
    </ligand>
</feature>